<evidence type="ECO:0000313" key="1">
    <source>
        <dbReference type="EMBL" id="SEC18561.1"/>
    </source>
</evidence>
<dbReference type="Gene3D" id="3.40.1570.10">
    <property type="entry name" value="HemS/ChuS/ChuX like domains"/>
    <property type="match status" value="1"/>
</dbReference>
<dbReference type="STRING" id="57704.SAMN04489793_1741"/>
<evidence type="ECO:0000313" key="2">
    <source>
        <dbReference type="Proteomes" id="UP000182241"/>
    </source>
</evidence>
<keyword evidence="2" id="KW-1185">Reference proteome</keyword>
<dbReference type="InterPro" id="IPR053733">
    <property type="entry name" value="Heme_Transport_Util_sf"/>
</dbReference>
<name>A0A1H4QG07_TSUTY</name>
<protein>
    <recommendedName>
        <fullName evidence="3">Hemin transport protein</fullName>
    </recommendedName>
</protein>
<accession>A0A1H4QG07</accession>
<dbReference type="EMBL" id="FNSA01000003">
    <property type="protein sequence ID" value="SEC18561.1"/>
    <property type="molecule type" value="Genomic_DNA"/>
</dbReference>
<gene>
    <name evidence="1" type="ORF">SAMN04489793_1741</name>
</gene>
<sequence length="310" mass="32426">MRPRPCPGCGRDRGRCPLQRSRGCVTVDGASATEIAGAFPMLDSAVAVTESMVAVLAHEGSYTRPTCYGEDFTVTAGRIVLRIAPERVVGAVTDDDSPGGPADASMVGLTDRRGAALHRAFVTADPDRMIVRALGHLAPSDPHREMLFGAVTDTAGPSGVGTAALIDPILTGGRERLRTLCAAGPDRYRQIAPDWIPRIFEYLCDSGLPTDFAVVSEGVAQACRGEIHAALREGPRLLTGFADAAVDIDLARVDGCAVVRSTGPAGAVSAIELYDAGGACSAMLTQFGHVDNDVRFAWEAMAQSLCETAA</sequence>
<organism evidence="1 2">
    <name type="scientific">Tsukamurella tyrosinosolvens</name>
    <dbReference type="NCBI Taxonomy" id="57704"/>
    <lineage>
        <taxon>Bacteria</taxon>
        <taxon>Bacillati</taxon>
        <taxon>Actinomycetota</taxon>
        <taxon>Actinomycetes</taxon>
        <taxon>Mycobacteriales</taxon>
        <taxon>Tsukamurellaceae</taxon>
        <taxon>Tsukamurella</taxon>
    </lineage>
</organism>
<dbReference type="Proteomes" id="UP000182241">
    <property type="component" value="Unassembled WGS sequence"/>
</dbReference>
<dbReference type="SUPFAM" id="SSF144064">
    <property type="entry name" value="Heme iron utilization protein-like"/>
    <property type="match status" value="1"/>
</dbReference>
<dbReference type="AlphaFoldDB" id="A0A1H4QG07"/>
<evidence type="ECO:0008006" key="3">
    <source>
        <dbReference type="Google" id="ProtNLM"/>
    </source>
</evidence>
<proteinExistence type="predicted"/>
<reference evidence="2" key="1">
    <citation type="submission" date="2016-10" db="EMBL/GenBank/DDBJ databases">
        <authorList>
            <person name="Varghese N."/>
            <person name="Submissions S."/>
        </authorList>
    </citation>
    <scope>NUCLEOTIDE SEQUENCE [LARGE SCALE GENOMIC DNA]</scope>
    <source>
        <strain evidence="2">DSM 44234</strain>
    </source>
</reference>